<dbReference type="AlphaFoldDB" id="A0ABD2Q0U4"/>
<feature type="compositionally biased region" description="Basic residues" evidence="1">
    <location>
        <begin position="34"/>
        <end position="43"/>
    </location>
</feature>
<evidence type="ECO:0000313" key="2">
    <source>
        <dbReference type="EMBL" id="KAL3313268.1"/>
    </source>
</evidence>
<accession>A0ABD2Q0U4</accession>
<dbReference type="Proteomes" id="UP001626550">
    <property type="component" value="Unassembled WGS sequence"/>
</dbReference>
<organism evidence="2 3">
    <name type="scientific">Cichlidogyrus casuarinus</name>
    <dbReference type="NCBI Taxonomy" id="1844966"/>
    <lineage>
        <taxon>Eukaryota</taxon>
        <taxon>Metazoa</taxon>
        <taxon>Spiralia</taxon>
        <taxon>Lophotrochozoa</taxon>
        <taxon>Platyhelminthes</taxon>
        <taxon>Monogenea</taxon>
        <taxon>Monopisthocotylea</taxon>
        <taxon>Dactylogyridea</taxon>
        <taxon>Ancyrocephalidae</taxon>
        <taxon>Cichlidogyrus</taxon>
    </lineage>
</organism>
<protein>
    <submittedName>
        <fullName evidence="2">Uncharacterized protein</fullName>
    </submittedName>
</protein>
<gene>
    <name evidence="2" type="ORF">Ciccas_008132</name>
</gene>
<evidence type="ECO:0000313" key="3">
    <source>
        <dbReference type="Proteomes" id="UP001626550"/>
    </source>
</evidence>
<feature type="compositionally biased region" description="Polar residues" evidence="1">
    <location>
        <begin position="295"/>
        <end position="310"/>
    </location>
</feature>
<dbReference type="EMBL" id="JBJKFK010001370">
    <property type="protein sequence ID" value="KAL3313268.1"/>
    <property type="molecule type" value="Genomic_DNA"/>
</dbReference>
<name>A0ABD2Q0U4_9PLAT</name>
<feature type="compositionally biased region" description="Polar residues" evidence="1">
    <location>
        <begin position="21"/>
        <end position="31"/>
    </location>
</feature>
<feature type="region of interest" description="Disordered" evidence="1">
    <location>
        <begin position="21"/>
        <end position="45"/>
    </location>
</feature>
<keyword evidence="3" id="KW-1185">Reference proteome</keyword>
<proteinExistence type="predicted"/>
<comment type="caution">
    <text evidence="2">The sequence shown here is derived from an EMBL/GenBank/DDBJ whole genome shotgun (WGS) entry which is preliminary data.</text>
</comment>
<sequence>MLLNCIMTSNDVSSNLISAQSCENPDQTTQKQFDRKRRRKPSPHKITISVDNLDKPDSPICEEKPLEMLTTNLLKSNTTESSRSISDVVNSIINKSTLTDLQKNSLSSASCPLNVLTSGNLLPSNSSIQIRDLNTFVQFQNLLRQNQNGDLLGQATASQNSNFLKLMALQQQNFCSNNENALPLLPQADKEEFVNRSLIVNAMNLLMQSIPAPPAEVQGYSAINAAFNTVLLQALQFQQSVERYITQLQDGLVFSNYEKQVAACMAVAASAGAGVSLASTTHSAVTHLSDSSSSPNTSITEANHLNGNSTEHGAAVDLSLSLHEDGLTKSPLRPTDSLAISTKNALTLQNLGRIKKYGGKRSSPYQIVNGIPVKKTNFRGTSEEENEVDPNFRPIELPVS</sequence>
<feature type="region of interest" description="Disordered" evidence="1">
    <location>
        <begin position="286"/>
        <end position="310"/>
    </location>
</feature>
<evidence type="ECO:0000256" key="1">
    <source>
        <dbReference type="SAM" id="MobiDB-lite"/>
    </source>
</evidence>
<reference evidence="2 3" key="1">
    <citation type="submission" date="2024-11" db="EMBL/GenBank/DDBJ databases">
        <title>Adaptive evolution of stress response genes in parasites aligns with host niche diversity.</title>
        <authorList>
            <person name="Hahn C."/>
            <person name="Resl P."/>
        </authorList>
    </citation>
    <scope>NUCLEOTIDE SEQUENCE [LARGE SCALE GENOMIC DNA]</scope>
    <source>
        <strain evidence="2">EGGRZ-B1_66</strain>
        <tissue evidence="2">Body</tissue>
    </source>
</reference>